<accession>A0ABP3VFX3</accession>
<name>A0ABP3VFX3_9BURK</name>
<organism evidence="2 3">
    <name type="scientific">Ideonella azotifigens</name>
    <dbReference type="NCBI Taxonomy" id="513160"/>
    <lineage>
        <taxon>Bacteria</taxon>
        <taxon>Pseudomonadati</taxon>
        <taxon>Pseudomonadota</taxon>
        <taxon>Betaproteobacteria</taxon>
        <taxon>Burkholderiales</taxon>
        <taxon>Sphaerotilaceae</taxon>
        <taxon>Ideonella</taxon>
    </lineage>
</organism>
<evidence type="ECO:0000313" key="3">
    <source>
        <dbReference type="Proteomes" id="UP001500279"/>
    </source>
</evidence>
<reference evidence="3" key="1">
    <citation type="journal article" date="2019" name="Int. J. Syst. Evol. Microbiol.">
        <title>The Global Catalogue of Microorganisms (GCM) 10K type strain sequencing project: providing services to taxonomists for standard genome sequencing and annotation.</title>
        <authorList>
            <consortium name="The Broad Institute Genomics Platform"/>
            <consortium name="The Broad Institute Genome Sequencing Center for Infectious Disease"/>
            <person name="Wu L."/>
            <person name="Ma J."/>
        </authorList>
    </citation>
    <scope>NUCLEOTIDE SEQUENCE [LARGE SCALE GENOMIC DNA]</scope>
    <source>
        <strain evidence="3">JCM 15503</strain>
    </source>
</reference>
<feature type="compositionally biased region" description="Polar residues" evidence="1">
    <location>
        <begin position="66"/>
        <end position="75"/>
    </location>
</feature>
<dbReference type="Proteomes" id="UP001500279">
    <property type="component" value="Unassembled WGS sequence"/>
</dbReference>
<feature type="region of interest" description="Disordered" evidence="1">
    <location>
        <begin position="49"/>
        <end position="75"/>
    </location>
</feature>
<protein>
    <submittedName>
        <fullName evidence="2">Uncharacterized protein</fullName>
    </submittedName>
</protein>
<proteinExistence type="predicted"/>
<evidence type="ECO:0000256" key="1">
    <source>
        <dbReference type="SAM" id="MobiDB-lite"/>
    </source>
</evidence>
<sequence>MVDAGLLQLDMAADHLDHVHARQQLLDKTWWDHNGSLGHCPGARLGATQKLRQKKQQGSRGRPVVWQSNMKRAIA</sequence>
<dbReference type="EMBL" id="BAAAEW010000018">
    <property type="protein sequence ID" value="GAA0753876.1"/>
    <property type="molecule type" value="Genomic_DNA"/>
</dbReference>
<keyword evidence="3" id="KW-1185">Reference proteome</keyword>
<comment type="caution">
    <text evidence="2">The sequence shown here is derived from an EMBL/GenBank/DDBJ whole genome shotgun (WGS) entry which is preliminary data.</text>
</comment>
<gene>
    <name evidence="2" type="ORF">GCM10009107_29710</name>
</gene>
<evidence type="ECO:0000313" key="2">
    <source>
        <dbReference type="EMBL" id="GAA0753876.1"/>
    </source>
</evidence>